<dbReference type="EMBL" id="JBHLTS010000017">
    <property type="protein sequence ID" value="MFC0513787.1"/>
    <property type="molecule type" value="Genomic_DNA"/>
</dbReference>
<dbReference type="RefSeq" id="WP_377021645.1">
    <property type="nucleotide sequence ID" value="NZ_JBHLTS010000017.1"/>
</dbReference>
<keyword evidence="1" id="KW-0812">Transmembrane</keyword>
<feature type="transmembrane region" description="Helical" evidence="1">
    <location>
        <begin position="118"/>
        <end position="141"/>
    </location>
</feature>
<feature type="transmembrane region" description="Helical" evidence="1">
    <location>
        <begin position="90"/>
        <end position="106"/>
    </location>
</feature>
<reference evidence="2 3" key="1">
    <citation type="submission" date="2024-09" db="EMBL/GenBank/DDBJ databases">
        <authorList>
            <person name="Sun Q."/>
            <person name="Mori K."/>
        </authorList>
    </citation>
    <scope>NUCLEOTIDE SEQUENCE [LARGE SCALE GENOMIC DNA]</scope>
    <source>
        <strain evidence="2 3">NCAIM B.02415</strain>
    </source>
</reference>
<keyword evidence="1" id="KW-0472">Membrane</keyword>
<feature type="transmembrane region" description="Helical" evidence="1">
    <location>
        <begin position="61"/>
        <end position="83"/>
    </location>
</feature>
<evidence type="ECO:0000313" key="2">
    <source>
        <dbReference type="EMBL" id="MFC0513787.1"/>
    </source>
</evidence>
<proteinExistence type="predicted"/>
<name>A0ABV6L247_9SPHI</name>
<comment type="caution">
    <text evidence="2">The sequence shown here is derived from an EMBL/GenBank/DDBJ whole genome shotgun (WGS) entry which is preliminary data.</text>
</comment>
<organism evidence="2 3">
    <name type="scientific">Mucilaginibacter angelicae</name>
    <dbReference type="NCBI Taxonomy" id="869718"/>
    <lineage>
        <taxon>Bacteria</taxon>
        <taxon>Pseudomonadati</taxon>
        <taxon>Bacteroidota</taxon>
        <taxon>Sphingobacteriia</taxon>
        <taxon>Sphingobacteriales</taxon>
        <taxon>Sphingobacteriaceae</taxon>
        <taxon>Mucilaginibacter</taxon>
    </lineage>
</organism>
<evidence type="ECO:0000313" key="3">
    <source>
        <dbReference type="Proteomes" id="UP001589828"/>
    </source>
</evidence>
<feature type="transmembrane region" description="Helical" evidence="1">
    <location>
        <begin position="6"/>
        <end position="23"/>
    </location>
</feature>
<feature type="transmembrane region" description="Helical" evidence="1">
    <location>
        <begin position="162"/>
        <end position="182"/>
    </location>
</feature>
<gene>
    <name evidence="2" type="ORF">ACFFGT_06235</name>
</gene>
<feature type="transmembrane region" description="Helical" evidence="1">
    <location>
        <begin position="188"/>
        <end position="206"/>
    </location>
</feature>
<feature type="transmembrane region" description="Helical" evidence="1">
    <location>
        <begin position="30"/>
        <end position="49"/>
    </location>
</feature>
<dbReference type="Proteomes" id="UP001589828">
    <property type="component" value="Unassembled WGS sequence"/>
</dbReference>
<keyword evidence="3" id="KW-1185">Reference proteome</keyword>
<protein>
    <submittedName>
        <fullName evidence="2">Uncharacterized protein</fullName>
    </submittedName>
</protein>
<evidence type="ECO:0000256" key="1">
    <source>
        <dbReference type="SAM" id="Phobius"/>
    </source>
</evidence>
<accession>A0ABV6L247</accession>
<sequence length="220" mass="25671">MTQYLTVTIAWELICFVSAIIFLRKENNLLWKANIIFLLIVIIIEEMGRHFNITGQGKKNYLVYNLLTIPEAFFVSGMFYQILKDYTKPLLLVIGGLVLVMGSYIFEGYKHPIAQEYLNTTITVMSVVFSFYGFLYIYLLIRSEGYVVLRKHAPFWWATGALIYYFGGLATDLLFAIFHLQGHISSKLYSYIYMALNTLMYAFRSYSFRCRYLQKNSNSL</sequence>
<keyword evidence="1" id="KW-1133">Transmembrane helix</keyword>